<dbReference type="PANTHER" id="PTHR12876">
    <property type="entry name" value="N4BP1-RELATED"/>
    <property type="match status" value="1"/>
</dbReference>
<dbReference type="EMBL" id="LR824028">
    <property type="protein sequence ID" value="CAH0598345.1"/>
    <property type="molecule type" value="Genomic_DNA"/>
</dbReference>
<dbReference type="GO" id="GO:0005634">
    <property type="term" value="C:nucleus"/>
    <property type="evidence" value="ECO:0007669"/>
    <property type="project" value="TreeGrafter"/>
</dbReference>
<keyword evidence="3" id="KW-1185">Reference proteome</keyword>
<dbReference type="GO" id="GO:0003729">
    <property type="term" value="F:mRNA binding"/>
    <property type="evidence" value="ECO:0007669"/>
    <property type="project" value="TreeGrafter"/>
</dbReference>
<evidence type="ECO:0000313" key="2">
    <source>
        <dbReference type="EMBL" id="CAH0598345.1"/>
    </source>
</evidence>
<name>A0A9P0FTM2_CHRIL</name>
<organism evidence="2 3">
    <name type="scientific">Chrysodeixis includens</name>
    <name type="common">Soybean looper</name>
    <name type="synonym">Pseudoplusia includens</name>
    <dbReference type="NCBI Taxonomy" id="689277"/>
    <lineage>
        <taxon>Eukaryota</taxon>
        <taxon>Metazoa</taxon>
        <taxon>Ecdysozoa</taxon>
        <taxon>Arthropoda</taxon>
        <taxon>Hexapoda</taxon>
        <taxon>Insecta</taxon>
        <taxon>Pterygota</taxon>
        <taxon>Neoptera</taxon>
        <taxon>Endopterygota</taxon>
        <taxon>Lepidoptera</taxon>
        <taxon>Glossata</taxon>
        <taxon>Ditrysia</taxon>
        <taxon>Noctuoidea</taxon>
        <taxon>Noctuidae</taxon>
        <taxon>Plusiinae</taxon>
        <taxon>Chrysodeixis</taxon>
    </lineage>
</organism>
<proteinExistence type="predicted"/>
<gene>
    <name evidence="2" type="ORF">CINC_LOCUS8174</name>
</gene>
<evidence type="ECO:0000313" key="3">
    <source>
        <dbReference type="Proteomes" id="UP001154114"/>
    </source>
</evidence>
<dbReference type="GO" id="GO:0036464">
    <property type="term" value="C:cytoplasmic ribonucleoprotein granule"/>
    <property type="evidence" value="ECO:0007669"/>
    <property type="project" value="TreeGrafter"/>
</dbReference>
<sequence>MTGFARGKRCYVKKVPSRSSECSFNSNSSKQKNKVTMSAHKMEQLKKKNHNNVRKNIKKLFNKLKRDSEESSRETSTSLDVTPSNLTIVVQNDSFVSKKKRKSSINVSVPAKARRKSDTLIIINDETNDAPTSNDSCILISPPRNKSKINCSTPIARRDSQSLKNMIINNFPRNNNSFIPNHNRDANVTKEINKDSYLTIDLTVDSENKSNNTVIDVEKCDDTNDSQDCTVVSVSNASLSMSGDSDVTVLQTNAKKKDKQIKRFANGIAQLNASEKGKLLEYIAKKIFNGCNMNSENQTGLSNIKQSRAVETEEDTYIKEVILGESKNENVKGCPSRNSVGSNIYHPKTAVKNRTGLRMVVIDGSNVAMEHTRGRQFSVEGLKICIEYFLRRGHNVKAFVPRFRCKYGKSSDPGLLDTLERQGVVVYTPSREIKGKSCVPYDDRYIIQCAAEFDGVIVSGDNYRDLINENPRWRYIIENRVLPFTWVNNMIMFPKDPFGRGGPTLDTLLSHPVPSISLFKTQ</sequence>
<dbReference type="GO" id="GO:0004521">
    <property type="term" value="F:RNA endonuclease activity"/>
    <property type="evidence" value="ECO:0007669"/>
    <property type="project" value="TreeGrafter"/>
</dbReference>
<dbReference type="InterPro" id="IPR021869">
    <property type="entry name" value="RNase_Zc3h12_NYN"/>
</dbReference>
<feature type="domain" description="RNase NYN" evidence="1">
    <location>
        <begin position="357"/>
        <end position="506"/>
    </location>
</feature>
<protein>
    <recommendedName>
        <fullName evidence="1">RNase NYN domain-containing protein</fullName>
    </recommendedName>
</protein>
<dbReference type="Gene3D" id="3.40.50.11980">
    <property type="match status" value="1"/>
</dbReference>
<dbReference type="PANTHER" id="PTHR12876:SF35">
    <property type="entry name" value="LD08718P-RELATED"/>
    <property type="match status" value="1"/>
</dbReference>
<accession>A0A9P0FTM2</accession>
<dbReference type="InterPro" id="IPR051101">
    <property type="entry name" value="ZC3H12/N4BP1_RNase_Reg"/>
</dbReference>
<dbReference type="FunFam" id="3.40.50.11980:FF:000001">
    <property type="entry name" value="ZC3H12A isoform 1"/>
    <property type="match status" value="1"/>
</dbReference>
<dbReference type="AlphaFoldDB" id="A0A9P0FTM2"/>
<dbReference type="Proteomes" id="UP001154114">
    <property type="component" value="Chromosome 25"/>
</dbReference>
<dbReference type="OrthoDB" id="392925at2759"/>
<dbReference type="CDD" id="cd18719">
    <property type="entry name" value="PIN_Zc3h12a-N4BP1-like"/>
    <property type="match status" value="1"/>
</dbReference>
<dbReference type="Pfam" id="PF11977">
    <property type="entry name" value="RNase_Zc3h12a"/>
    <property type="match status" value="1"/>
</dbReference>
<evidence type="ECO:0000259" key="1">
    <source>
        <dbReference type="Pfam" id="PF11977"/>
    </source>
</evidence>
<reference evidence="2" key="1">
    <citation type="submission" date="2021-12" db="EMBL/GenBank/DDBJ databases">
        <authorList>
            <person name="King R."/>
        </authorList>
    </citation>
    <scope>NUCLEOTIDE SEQUENCE</scope>
</reference>